<dbReference type="EMBL" id="WPRH01000849">
    <property type="protein sequence ID" value="MVI57315.1"/>
    <property type="molecule type" value="Genomic_DNA"/>
</dbReference>
<gene>
    <name evidence="1" type="ORF">GO793_15840</name>
</gene>
<evidence type="ECO:0000313" key="1">
    <source>
        <dbReference type="EMBL" id="MVI57315.1"/>
    </source>
</evidence>
<keyword evidence="1" id="KW-0645">Protease</keyword>
<feature type="non-terminal residue" evidence="1">
    <location>
        <position position="77"/>
    </location>
</feature>
<name>A0A6B0C4I0_STAAU</name>
<dbReference type="AlphaFoldDB" id="A0A6B0C4I0"/>
<comment type="caution">
    <text evidence="1">The sequence shown here is derived from an EMBL/GenBank/DDBJ whole genome shotgun (WGS) entry which is preliminary data.</text>
</comment>
<dbReference type="GO" id="GO:0006508">
    <property type="term" value="P:proteolysis"/>
    <property type="evidence" value="ECO:0007669"/>
    <property type="project" value="UniProtKB-KW"/>
</dbReference>
<reference evidence="1 2" key="1">
    <citation type="submission" date="2019-11" db="EMBL/GenBank/DDBJ databases">
        <title>Implementation of targeted gown and glove precautions to prevent Staphylococcus aureus acquisition in community-based nursing homes.</title>
        <authorList>
            <person name="Stine O.C."/>
        </authorList>
    </citation>
    <scope>NUCLEOTIDE SEQUENCE [LARGE SCALE GENOMIC DNA]</scope>
    <source>
        <strain evidence="1 2">S_4031.LGMP.AI</strain>
    </source>
</reference>
<accession>A0A6B0C4I0</accession>
<keyword evidence="1" id="KW-0378">Hydrolase</keyword>
<dbReference type="GO" id="GO:0008233">
    <property type="term" value="F:peptidase activity"/>
    <property type="evidence" value="ECO:0007669"/>
    <property type="project" value="UniProtKB-KW"/>
</dbReference>
<protein>
    <submittedName>
        <fullName evidence="1">Rhomboid family intramembrane serine protease</fullName>
    </submittedName>
</protein>
<proteinExistence type="predicted"/>
<dbReference type="Proteomes" id="UP000433366">
    <property type="component" value="Unassembled WGS sequence"/>
</dbReference>
<evidence type="ECO:0000313" key="2">
    <source>
        <dbReference type="Proteomes" id="UP000433366"/>
    </source>
</evidence>
<sequence length="77" mass="9616">MNIDKQFWKTIYYWIRYLNFDIVSREKDDQEIWLAHKRKKQVVIFKQHIKSTQEIRFDKAKVLEHKDEIANFISFEP</sequence>
<organism evidence="1 2">
    <name type="scientific">Staphylococcus aureus</name>
    <dbReference type="NCBI Taxonomy" id="1280"/>
    <lineage>
        <taxon>Bacteria</taxon>
        <taxon>Bacillati</taxon>
        <taxon>Bacillota</taxon>
        <taxon>Bacilli</taxon>
        <taxon>Bacillales</taxon>
        <taxon>Staphylococcaceae</taxon>
        <taxon>Staphylococcus</taxon>
    </lineage>
</organism>